<feature type="transmembrane region" description="Helical" evidence="1">
    <location>
        <begin position="80"/>
        <end position="96"/>
    </location>
</feature>
<dbReference type="eggNOG" id="ENOG5032RUQ">
    <property type="taxonomic scope" value="Bacteria"/>
</dbReference>
<dbReference type="STRING" id="1122142.SAMN02910414_00468"/>
<keyword evidence="1" id="KW-0812">Transmembrane</keyword>
<gene>
    <name evidence="2" type="ORF">SAMN02910414_00468</name>
</gene>
<keyword evidence="3" id="KW-1185">Reference proteome</keyword>
<keyword evidence="1" id="KW-1133">Transmembrane helix</keyword>
<dbReference type="RefSeq" id="WP_074715836.1">
    <property type="nucleotide sequence ID" value="NZ_FNPG01000006.1"/>
</dbReference>
<accession>A0A1H3G7R8</accession>
<feature type="transmembrane region" description="Helical" evidence="1">
    <location>
        <begin position="12"/>
        <end position="31"/>
    </location>
</feature>
<keyword evidence="1" id="KW-0472">Membrane</keyword>
<evidence type="ECO:0000256" key="1">
    <source>
        <dbReference type="SAM" id="Phobius"/>
    </source>
</evidence>
<evidence type="ECO:0000313" key="3">
    <source>
        <dbReference type="Proteomes" id="UP000183918"/>
    </source>
</evidence>
<evidence type="ECO:0008006" key="4">
    <source>
        <dbReference type="Google" id="ProtNLM"/>
    </source>
</evidence>
<protein>
    <recommendedName>
        <fullName evidence="4">ATP synthase I chain</fullName>
    </recommendedName>
</protein>
<feature type="transmembrane region" description="Helical" evidence="1">
    <location>
        <begin position="37"/>
        <end position="59"/>
    </location>
</feature>
<evidence type="ECO:0000313" key="2">
    <source>
        <dbReference type="EMBL" id="SDX99090.1"/>
    </source>
</evidence>
<sequence length="150" mass="16853">MLRRINDALPGLVRGIVLYGVLVQLAGVWFVSEKISYSIGLWCGIVIACWLAINIAQVIRDAVDLQYFEKANRKIITKSVFRYIVVVVLFIILGYFKLGNLFMAFIGVLGLKVSAYTQPIRTKIINRLLGRNDASAKEENSENLDKEVTS</sequence>
<dbReference type="Proteomes" id="UP000183918">
    <property type="component" value="Unassembled WGS sequence"/>
</dbReference>
<dbReference type="OrthoDB" id="1778891at2"/>
<proteinExistence type="predicted"/>
<reference evidence="2 3" key="1">
    <citation type="submission" date="2016-10" db="EMBL/GenBank/DDBJ databases">
        <authorList>
            <person name="de Groot N.N."/>
        </authorList>
    </citation>
    <scope>NUCLEOTIDE SEQUENCE [LARGE SCALE GENOMIC DNA]</scope>
    <source>
        <strain evidence="2 3">DSM 14045</strain>
    </source>
</reference>
<dbReference type="EMBL" id="FNPG01000006">
    <property type="protein sequence ID" value="SDX99090.1"/>
    <property type="molecule type" value="Genomic_DNA"/>
</dbReference>
<organism evidence="2 3">
    <name type="scientific">Lachnobacterium bovis DSM 14045</name>
    <dbReference type="NCBI Taxonomy" id="1122142"/>
    <lineage>
        <taxon>Bacteria</taxon>
        <taxon>Bacillati</taxon>
        <taxon>Bacillota</taxon>
        <taxon>Clostridia</taxon>
        <taxon>Lachnospirales</taxon>
        <taxon>Lachnospiraceae</taxon>
        <taxon>Lachnobacterium</taxon>
    </lineage>
</organism>
<dbReference type="AlphaFoldDB" id="A0A1H3G7R8"/>
<name>A0A1H3G7R8_9FIRM</name>